<keyword evidence="3" id="KW-1185">Reference proteome</keyword>
<feature type="transmembrane region" description="Helical" evidence="1">
    <location>
        <begin position="129"/>
        <end position="153"/>
    </location>
</feature>
<dbReference type="OrthoDB" id="118399at2"/>
<accession>A0A2S0N9G2</accession>
<dbReference type="AlphaFoldDB" id="A0A2S0N9G2"/>
<organism evidence="2 3">
    <name type="scientific">Phreatobacter cathodiphilus</name>
    <dbReference type="NCBI Taxonomy" id="1868589"/>
    <lineage>
        <taxon>Bacteria</taxon>
        <taxon>Pseudomonadati</taxon>
        <taxon>Pseudomonadota</taxon>
        <taxon>Alphaproteobacteria</taxon>
        <taxon>Hyphomicrobiales</taxon>
        <taxon>Phreatobacteraceae</taxon>
        <taxon>Phreatobacter</taxon>
    </lineage>
</organism>
<keyword evidence="1" id="KW-0472">Membrane</keyword>
<feature type="transmembrane region" description="Helical" evidence="1">
    <location>
        <begin position="66"/>
        <end position="84"/>
    </location>
</feature>
<name>A0A2S0N9G2_9HYPH</name>
<keyword evidence="1" id="KW-0812">Transmembrane</keyword>
<reference evidence="2 3" key="1">
    <citation type="submission" date="2018-03" db="EMBL/GenBank/DDBJ databases">
        <title>Genome sequencing of Phreatobacter sp.</title>
        <authorList>
            <person name="Kim S.-J."/>
            <person name="Heo J."/>
            <person name="Kwon S.-W."/>
        </authorList>
    </citation>
    <scope>NUCLEOTIDE SEQUENCE [LARGE SCALE GENOMIC DNA]</scope>
    <source>
        <strain evidence="2 3">S-12</strain>
    </source>
</reference>
<keyword evidence="1" id="KW-1133">Transmembrane helix</keyword>
<feature type="transmembrane region" description="Helical" evidence="1">
    <location>
        <begin position="23"/>
        <end position="45"/>
    </location>
</feature>
<sequence>MEALVGLWTDLGRITGIALSTPVYAAVSALHVVGIALLFAPIALVDLRLAGFLRGLDTGALSVLRSTAKLGAGLAVPSGILLASARPDEYLANPTFLAKLAVVVLALANAVAFEVAARRLGLPALLDRAAGRLSALASLALWLAAIGLGRWIAFT</sequence>
<proteinExistence type="predicted"/>
<dbReference type="RefSeq" id="WP_106748155.1">
    <property type="nucleotide sequence ID" value="NZ_CP027668.1"/>
</dbReference>
<feature type="transmembrane region" description="Helical" evidence="1">
    <location>
        <begin position="96"/>
        <end position="117"/>
    </location>
</feature>
<dbReference type="KEGG" id="phr:C6569_06930"/>
<dbReference type="EMBL" id="CP027668">
    <property type="protein sequence ID" value="AVO44814.1"/>
    <property type="molecule type" value="Genomic_DNA"/>
</dbReference>
<protein>
    <submittedName>
        <fullName evidence="2">DUF2214 domain-containing protein</fullName>
    </submittedName>
</protein>
<evidence type="ECO:0000256" key="1">
    <source>
        <dbReference type="SAM" id="Phobius"/>
    </source>
</evidence>
<gene>
    <name evidence="2" type="ORF">C6569_06930</name>
</gene>
<dbReference type="Proteomes" id="UP000237889">
    <property type="component" value="Chromosome"/>
</dbReference>
<evidence type="ECO:0000313" key="3">
    <source>
        <dbReference type="Proteomes" id="UP000237889"/>
    </source>
</evidence>
<evidence type="ECO:0000313" key="2">
    <source>
        <dbReference type="EMBL" id="AVO44814.1"/>
    </source>
</evidence>